<sequence length="145" mass="15941">MASKLEPCSIGILLGSTEDCHKTTYARKVGTNNIDESCIEEDEEYKPEVEDGLHNLAAKFSSLGCTPVKTKFAQRDRVVYAKRKAQEAQTAITDEVARRLNADSNELQTCQKCTDLDAIIEGIKEKCSTSNMEATLKLITLAPPS</sequence>
<dbReference type="Proteomes" id="UP001152795">
    <property type="component" value="Unassembled WGS sequence"/>
</dbReference>
<proteinExistence type="predicted"/>
<dbReference type="EMBL" id="CACRXK020000822">
    <property type="protein sequence ID" value="CAB3985060.1"/>
    <property type="molecule type" value="Genomic_DNA"/>
</dbReference>
<evidence type="ECO:0000313" key="1">
    <source>
        <dbReference type="EMBL" id="CAB3985060.1"/>
    </source>
</evidence>
<name>A0A7D9HH88_PARCT</name>
<protein>
    <submittedName>
        <fullName evidence="1">Uncharacterized protein</fullName>
    </submittedName>
</protein>
<organism evidence="1 2">
    <name type="scientific">Paramuricea clavata</name>
    <name type="common">Red gorgonian</name>
    <name type="synonym">Violescent sea-whip</name>
    <dbReference type="NCBI Taxonomy" id="317549"/>
    <lineage>
        <taxon>Eukaryota</taxon>
        <taxon>Metazoa</taxon>
        <taxon>Cnidaria</taxon>
        <taxon>Anthozoa</taxon>
        <taxon>Octocorallia</taxon>
        <taxon>Malacalcyonacea</taxon>
        <taxon>Plexauridae</taxon>
        <taxon>Paramuricea</taxon>
    </lineage>
</organism>
<accession>A0A7D9HH88</accession>
<evidence type="ECO:0000313" key="2">
    <source>
        <dbReference type="Proteomes" id="UP001152795"/>
    </source>
</evidence>
<gene>
    <name evidence="1" type="ORF">PACLA_8A059091</name>
</gene>
<comment type="caution">
    <text evidence="1">The sequence shown here is derived from an EMBL/GenBank/DDBJ whole genome shotgun (WGS) entry which is preliminary data.</text>
</comment>
<reference evidence="1" key="1">
    <citation type="submission" date="2020-04" db="EMBL/GenBank/DDBJ databases">
        <authorList>
            <person name="Alioto T."/>
            <person name="Alioto T."/>
            <person name="Gomez Garrido J."/>
        </authorList>
    </citation>
    <scope>NUCLEOTIDE SEQUENCE</scope>
    <source>
        <strain evidence="1">A484AB</strain>
    </source>
</reference>
<dbReference type="OrthoDB" id="5984406at2759"/>
<dbReference type="AlphaFoldDB" id="A0A7D9HH88"/>
<keyword evidence="2" id="KW-1185">Reference proteome</keyword>